<dbReference type="InterPro" id="IPR000160">
    <property type="entry name" value="GGDEF_dom"/>
</dbReference>
<dbReference type="NCBIfam" id="TIGR00254">
    <property type="entry name" value="GGDEF"/>
    <property type="match status" value="1"/>
</dbReference>
<evidence type="ECO:0000259" key="2">
    <source>
        <dbReference type="PROSITE" id="PS50887"/>
    </source>
</evidence>
<dbReference type="InterPro" id="IPR029787">
    <property type="entry name" value="Nucleotide_cyclase"/>
</dbReference>
<feature type="transmembrane region" description="Helical" evidence="1">
    <location>
        <begin position="9"/>
        <end position="26"/>
    </location>
</feature>
<dbReference type="SMART" id="SM00267">
    <property type="entry name" value="GGDEF"/>
    <property type="match status" value="1"/>
</dbReference>
<protein>
    <submittedName>
        <fullName evidence="3">GGDEF domain-containing protein</fullName>
    </submittedName>
</protein>
<reference evidence="3 4" key="1">
    <citation type="submission" date="2024-09" db="EMBL/GenBank/DDBJ databases">
        <authorList>
            <person name="Sun Q."/>
            <person name="Mori K."/>
        </authorList>
    </citation>
    <scope>NUCLEOTIDE SEQUENCE [LARGE SCALE GENOMIC DNA]</scope>
    <source>
        <strain evidence="3 4">CCM 7759</strain>
    </source>
</reference>
<accession>A0ABV6DF13</accession>
<comment type="caution">
    <text evidence="3">The sequence shown here is derived from an EMBL/GenBank/DDBJ whole genome shotgun (WGS) entry which is preliminary data.</text>
</comment>
<keyword evidence="1" id="KW-0812">Transmembrane</keyword>
<dbReference type="SUPFAM" id="SSF55073">
    <property type="entry name" value="Nucleotide cyclase"/>
    <property type="match status" value="1"/>
</dbReference>
<proteinExistence type="predicted"/>
<evidence type="ECO:0000256" key="1">
    <source>
        <dbReference type="SAM" id="Phobius"/>
    </source>
</evidence>
<feature type="transmembrane region" description="Helical" evidence="1">
    <location>
        <begin position="341"/>
        <end position="367"/>
    </location>
</feature>
<dbReference type="PANTHER" id="PTHR46663">
    <property type="entry name" value="DIGUANYLATE CYCLASE DGCT-RELATED"/>
    <property type="match status" value="1"/>
</dbReference>
<sequence length="612" mass="69269">MNYINRRSVLAFLPIGILMMLTIGAAQFPIPFLYGIEFYWMNALVWFAFRKFSLRASMAVAVAGALSGIFVWGHSPLLALTPLELVIVSQLTRKWNLPLIIGDLCYWIPLGLAMHGFFYAWIEDFDAPYLGLFLLIQLGSGLINALIGEMASDYSNRASPGSLGKWRIQRISFHLCIVLLIAPFSMFLFISGNYLYTQTIKSRSIALHSMFVHLNDSVSQLSETDLRDLKAESALQKATIDSTLESLTMNTDVRIVLVDSGRNIIASSDPELKGRDGPYDWREGGQISRVEQSLYLWQPLQTSVYNPISRWEQSYFAAVYSLDRLPYEVIVKQPITSFQQLAFHIYTAVLILVLSLTIGVGLLALWMTSRFSKGFAELAEFSTDLPRKIRLRSDIDWKDYSIYEVALIKNNLVEMSKELFRMFQDINDSEEKLRQLVHYDSLTGLANRYSFSHYLPALIQEAKEKGERAACLFIDLDQFKAINDSYGHEAGDAVLQAVGQRLMDWNDQQVKAFRLAGDEFVVVLREPLPDSLEEWASAVQQSLSDRNVPFQSTFIPLQFSAGIALFPDHGHDAEGLLRSADQAMYHSKISGRNRVTVRSAPQEEARKGEPSR</sequence>
<name>A0ABV6DF13_9BACL</name>
<gene>
    <name evidence="3" type="ORF">ACFFK0_02045</name>
</gene>
<dbReference type="RefSeq" id="WP_377468160.1">
    <property type="nucleotide sequence ID" value="NZ_JBHLWN010000014.1"/>
</dbReference>
<dbReference type="EMBL" id="JBHLWN010000014">
    <property type="protein sequence ID" value="MFC0211240.1"/>
    <property type="molecule type" value="Genomic_DNA"/>
</dbReference>
<dbReference type="Gene3D" id="3.30.70.270">
    <property type="match status" value="1"/>
</dbReference>
<keyword evidence="1" id="KW-1133">Transmembrane helix</keyword>
<dbReference type="InterPro" id="IPR052163">
    <property type="entry name" value="DGC-Regulatory_Protein"/>
</dbReference>
<feature type="transmembrane region" description="Helical" evidence="1">
    <location>
        <begin position="32"/>
        <end position="49"/>
    </location>
</feature>
<dbReference type="Pfam" id="PF00990">
    <property type="entry name" value="GGDEF"/>
    <property type="match status" value="1"/>
</dbReference>
<feature type="transmembrane region" description="Helical" evidence="1">
    <location>
        <begin position="56"/>
        <end position="75"/>
    </location>
</feature>
<feature type="transmembrane region" description="Helical" evidence="1">
    <location>
        <begin position="95"/>
        <end position="122"/>
    </location>
</feature>
<organism evidence="3 4">
    <name type="scientific">Paenibacillus chartarius</name>
    <dbReference type="NCBI Taxonomy" id="747481"/>
    <lineage>
        <taxon>Bacteria</taxon>
        <taxon>Bacillati</taxon>
        <taxon>Bacillota</taxon>
        <taxon>Bacilli</taxon>
        <taxon>Bacillales</taxon>
        <taxon>Paenibacillaceae</taxon>
        <taxon>Paenibacillus</taxon>
    </lineage>
</organism>
<evidence type="ECO:0000313" key="3">
    <source>
        <dbReference type="EMBL" id="MFC0211240.1"/>
    </source>
</evidence>
<dbReference type="InterPro" id="IPR043128">
    <property type="entry name" value="Rev_trsase/Diguanyl_cyclase"/>
</dbReference>
<dbReference type="PANTHER" id="PTHR46663:SF2">
    <property type="entry name" value="GGDEF DOMAIN-CONTAINING PROTEIN"/>
    <property type="match status" value="1"/>
</dbReference>
<feature type="transmembrane region" description="Helical" evidence="1">
    <location>
        <begin position="171"/>
        <end position="196"/>
    </location>
</feature>
<evidence type="ECO:0000313" key="4">
    <source>
        <dbReference type="Proteomes" id="UP001589776"/>
    </source>
</evidence>
<feature type="domain" description="GGDEF" evidence="2">
    <location>
        <begin position="467"/>
        <end position="600"/>
    </location>
</feature>
<feature type="transmembrane region" description="Helical" evidence="1">
    <location>
        <begin position="129"/>
        <end position="151"/>
    </location>
</feature>
<dbReference type="CDD" id="cd01949">
    <property type="entry name" value="GGDEF"/>
    <property type="match status" value="1"/>
</dbReference>
<dbReference type="PROSITE" id="PS50887">
    <property type="entry name" value="GGDEF"/>
    <property type="match status" value="1"/>
</dbReference>
<keyword evidence="1" id="KW-0472">Membrane</keyword>
<keyword evidence="4" id="KW-1185">Reference proteome</keyword>
<dbReference type="Proteomes" id="UP001589776">
    <property type="component" value="Unassembled WGS sequence"/>
</dbReference>